<gene>
    <name evidence="2" type="ORF">DES53_104190</name>
</gene>
<evidence type="ECO:0000313" key="2">
    <source>
        <dbReference type="EMBL" id="RBP44370.1"/>
    </source>
</evidence>
<dbReference type="Pfam" id="PF04471">
    <property type="entry name" value="Mrr_cat"/>
    <property type="match status" value="1"/>
</dbReference>
<feature type="domain" description="Restriction endonuclease type IV Mrr" evidence="1">
    <location>
        <begin position="30"/>
        <end position="142"/>
    </location>
</feature>
<accession>A0A366HPI5</accession>
<evidence type="ECO:0000259" key="1">
    <source>
        <dbReference type="Pfam" id="PF04471"/>
    </source>
</evidence>
<reference evidence="2 3" key="1">
    <citation type="submission" date="2018-06" db="EMBL/GenBank/DDBJ databases">
        <title>Genomic Encyclopedia of Type Strains, Phase IV (KMG-IV): sequencing the most valuable type-strain genomes for metagenomic binning, comparative biology and taxonomic classification.</title>
        <authorList>
            <person name="Goeker M."/>
        </authorList>
    </citation>
    <scope>NUCLEOTIDE SEQUENCE [LARGE SCALE GENOMIC DNA]</scope>
    <source>
        <strain evidence="2 3">DSM 25532</strain>
    </source>
</reference>
<dbReference type="EMBL" id="QNRR01000004">
    <property type="protein sequence ID" value="RBP44370.1"/>
    <property type="molecule type" value="Genomic_DNA"/>
</dbReference>
<keyword evidence="3" id="KW-1185">Reference proteome</keyword>
<dbReference type="OrthoDB" id="5782056at2"/>
<dbReference type="GO" id="GO:0004519">
    <property type="term" value="F:endonuclease activity"/>
    <property type="evidence" value="ECO:0007669"/>
    <property type="project" value="InterPro"/>
</dbReference>
<dbReference type="GO" id="GO:0009307">
    <property type="term" value="P:DNA restriction-modification system"/>
    <property type="evidence" value="ECO:0007669"/>
    <property type="project" value="InterPro"/>
</dbReference>
<organism evidence="2 3">
    <name type="scientific">Roseimicrobium gellanilyticum</name>
    <dbReference type="NCBI Taxonomy" id="748857"/>
    <lineage>
        <taxon>Bacteria</taxon>
        <taxon>Pseudomonadati</taxon>
        <taxon>Verrucomicrobiota</taxon>
        <taxon>Verrucomicrobiia</taxon>
        <taxon>Verrucomicrobiales</taxon>
        <taxon>Verrucomicrobiaceae</taxon>
        <taxon>Roseimicrobium</taxon>
    </lineage>
</organism>
<name>A0A366HPI5_9BACT</name>
<protein>
    <submittedName>
        <fullName evidence="2">Polymer-forming protein</fullName>
    </submittedName>
</protein>
<proteinExistence type="predicted"/>
<sequence>MVAMQSPDASEDPVLTEGSVLPVSWSEDLLRSLDWKRLLEVIRALAVYSGYEPGATAVEPTAAAQFFIEDPKARQKGKALVRLAPWSRWMATVDCVTGFVEVLAANGHIPGIYIAPAGATPGAQTAARSRGIQLLDARLLAARLNELPQEYSEYFHDRTMSGVATVPTCPICLRPMTSAEEPDPGTVNIDDLPDLRYATHDIVGEPIHARRIEVLQSGEVHFLREVRARDVVVNGVVKGDFVCDRSLLLNPGGVLYGSVAARSVLVRPGGELNGETRILQGPLEPIAKLARAWAWRCEHVPAQPGCEKVVFHPH</sequence>
<dbReference type="Pfam" id="PF04519">
    <property type="entry name" value="Bactofilin"/>
    <property type="match status" value="1"/>
</dbReference>
<dbReference type="InterPro" id="IPR007560">
    <property type="entry name" value="Restrct_endonuc_IV_Mrr"/>
</dbReference>
<dbReference type="Proteomes" id="UP000253426">
    <property type="component" value="Unassembled WGS sequence"/>
</dbReference>
<dbReference type="GO" id="GO:0003677">
    <property type="term" value="F:DNA binding"/>
    <property type="evidence" value="ECO:0007669"/>
    <property type="project" value="InterPro"/>
</dbReference>
<dbReference type="InterPro" id="IPR007607">
    <property type="entry name" value="BacA/B"/>
</dbReference>
<evidence type="ECO:0000313" key="3">
    <source>
        <dbReference type="Proteomes" id="UP000253426"/>
    </source>
</evidence>
<comment type="caution">
    <text evidence="2">The sequence shown here is derived from an EMBL/GenBank/DDBJ whole genome shotgun (WGS) entry which is preliminary data.</text>
</comment>
<dbReference type="AlphaFoldDB" id="A0A366HPI5"/>